<name>A0AAJ0GEQ8_9PEZI</name>
<comment type="caution">
    <text evidence="2">The sequence shown here is derived from an EMBL/GenBank/DDBJ whole genome shotgun (WGS) entry which is preliminary data.</text>
</comment>
<accession>A0AAJ0GEQ8</accession>
<feature type="region of interest" description="Disordered" evidence="1">
    <location>
        <begin position="165"/>
        <end position="193"/>
    </location>
</feature>
<gene>
    <name evidence="2" type="ORF">LTR09_003326</name>
</gene>
<feature type="region of interest" description="Disordered" evidence="1">
    <location>
        <begin position="1"/>
        <end position="56"/>
    </location>
</feature>
<protein>
    <submittedName>
        <fullName evidence="2">Uncharacterized protein</fullName>
    </submittedName>
</protein>
<dbReference type="AlphaFoldDB" id="A0AAJ0GEQ8"/>
<evidence type="ECO:0000313" key="3">
    <source>
        <dbReference type="Proteomes" id="UP001271007"/>
    </source>
</evidence>
<reference evidence="2" key="1">
    <citation type="submission" date="2023-04" db="EMBL/GenBank/DDBJ databases">
        <title>Black Yeasts Isolated from many extreme environments.</title>
        <authorList>
            <person name="Coleine C."/>
            <person name="Stajich J.E."/>
            <person name="Selbmann L."/>
        </authorList>
    </citation>
    <scope>NUCLEOTIDE SEQUENCE</scope>
    <source>
        <strain evidence="2">CCFEE 5312</strain>
    </source>
</reference>
<sequence length="193" mass="20914">MASFFWSERGRHQPVTRERTSTPAWRQHSSLRRFSEEPSGGEHGEGPHKTTSVNDSHANSICARGQAITTADPRATTACSTGYHAGLHAIAPGMGTTEYAITPQLKATRHLTAAEKAQFGQRERAGRRGMPCHDRPATPAEAAYNFLNQCRTGAATTATAPLARARPGRGTDQMDRNRRIMVPQNPSGGRVKA</sequence>
<evidence type="ECO:0000313" key="2">
    <source>
        <dbReference type="EMBL" id="KAK3056090.1"/>
    </source>
</evidence>
<feature type="compositionally biased region" description="Basic and acidic residues" evidence="1">
    <location>
        <begin position="8"/>
        <end position="20"/>
    </location>
</feature>
<organism evidence="2 3">
    <name type="scientific">Extremus antarcticus</name>
    <dbReference type="NCBI Taxonomy" id="702011"/>
    <lineage>
        <taxon>Eukaryota</taxon>
        <taxon>Fungi</taxon>
        <taxon>Dikarya</taxon>
        <taxon>Ascomycota</taxon>
        <taxon>Pezizomycotina</taxon>
        <taxon>Dothideomycetes</taxon>
        <taxon>Dothideomycetidae</taxon>
        <taxon>Mycosphaerellales</taxon>
        <taxon>Extremaceae</taxon>
        <taxon>Extremus</taxon>
    </lineage>
</organism>
<feature type="compositionally biased region" description="Basic and acidic residues" evidence="1">
    <location>
        <begin position="33"/>
        <end position="48"/>
    </location>
</feature>
<dbReference type="Proteomes" id="UP001271007">
    <property type="component" value="Unassembled WGS sequence"/>
</dbReference>
<proteinExistence type="predicted"/>
<evidence type="ECO:0000256" key="1">
    <source>
        <dbReference type="SAM" id="MobiDB-lite"/>
    </source>
</evidence>
<keyword evidence="3" id="KW-1185">Reference proteome</keyword>
<dbReference type="EMBL" id="JAWDJX010000007">
    <property type="protein sequence ID" value="KAK3056090.1"/>
    <property type="molecule type" value="Genomic_DNA"/>
</dbReference>